<evidence type="ECO:0000313" key="13">
    <source>
        <dbReference type="Proteomes" id="UP000009374"/>
    </source>
</evidence>
<accession>C6HUB2</accession>
<dbReference type="Pfam" id="PF00512">
    <property type="entry name" value="HisKA"/>
    <property type="match status" value="1"/>
</dbReference>
<evidence type="ECO:0000313" key="12">
    <source>
        <dbReference type="EMBL" id="EES53845.1"/>
    </source>
</evidence>
<dbReference type="Gene3D" id="1.10.287.130">
    <property type="match status" value="1"/>
</dbReference>
<dbReference type="InterPro" id="IPR000700">
    <property type="entry name" value="PAS-assoc_C"/>
</dbReference>
<dbReference type="SUPFAM" id="SSF55785">
    <property type="entry name" value="PYP-like sensor domain (PAS domain)"/>
    <property type="match status" value="1"/>
</dbReference>
<evidence type="ECO:0000259" key="11">
    <source>
        <dbReference type="PROSITE" id="PS50113"/>
    </source>
</evidence>
<dbReference type="InterPro" id="IPR000014">
    <property type="entry name" value="PAS"/>
</dbReference>
<keyword evidence="13" id="KW-1185">Reference proteome</keyword>
<dbReference type="SMART" id="SM00086">
    <property type="entry name" value="PAC"/>
    <property type="match status" value="1"/>
</dbReference>
<dbReference type="InterPro" id="IPR005467">
    <property type="entry name" value="His_kinase_dom"/>
</dbReference>
<dbReference type="InterPro" id="IPR036890">
    <property type="entry name" value="HATPase_C_sf"/>
</dbReference>
<dbReference type="Proteomes" id="UP000009374">
    <property type="component" value="Unassembled WGS sequence"/>
</dbReference>
<dbReference type="Pfam" id="PF02518">
    <property type="entry name" value="HATPase_c"/>
    <property type="match status" value="1"/>
</dbReference>
<dbReference type="AlphaFoldDB" id="C6HUB2"/>
<dbReference type="InterPro" id="IPR004358">
    <property type="entry name" value="Sig_transdc_His_kin-like_C"/>
</dbReference>
<dbReference type="Gene3D" id="3.30.450.20">
    <property type="entry name" value="PAS domain"/>
    <property type="match status" value="1"/>
</dbReference>
<dbReference type="InterPro" id="IPR029016">
    <property type="entry name" value="GAF-like_dom_sf"/>
</dbReference>
<dbReference type="PANTHER" id="PTHR43065">
    <property type="entry name" value="SENSOR HISTIDINE KINASE"/>
    <property type="match status" value="1"/>
</dbReference>
<dbReference type="CDD" id="cd00130">
    <property type="entry name" value="PAS"/>
    <property type="match status" value="1"/>
</dbReference>
<keyword evidence="4" id="KW-0808">Transferase</keyword>
<dbReference type="PROSITE" id="PS50112">
    <property type="entry name" value="PAS"/>
    <property type="match status" value="1"/>
</dbReference>
<dbReference type="InterPro" id="IPR003018">
    <property type="entry name" value="GAF"/>
</dbReference>
<evidence type="ECO:0000256" key="6">
    <source>
        <dbReference type="ARBA" id="ARBA00022777"/>
    </source>
</evidence>
<dbReference type="EMBL" id="GG693853">
    <property type="protein sequence ID" value="EES53845.1"/>
    <property type="molecule type" value="Genomic_DNA"/>
</dbReference>
<dbReference type="NCBIfam" id="TIGR00229">
    <property type="entry name" value="sensory_box"/>
    <property type="match status" value="1"/>
</dbReference>
<dbReference type="InterPro" id="IPR035965">
    <property type="entry name" value="PAS-like_dom_sf"/>
</dbReference>
<keyword evidence="3" id="KW-0597">Phosphoprotein</keyword>
<feature type="domain" description="PAS" evidence="10">
    <location>
        <begin position="306"/>
        <end position="352"/>
    </location>
</feature>
<dbReference type="PANTHER" id="PTHR43065:SF10">
    <property type="entry name" value="PEROXIDE STRESS-ACTIVATED HISTIDINE KINASE MAK3"/>
    <property type="match status" value="1"/>
</dbReference>
<evidence type="ECO:0000256" key="5">
    <source>
        <dbReference type="ARBA" id="ARBA00022741"/>
    </source>
</evidence>
<evidence type="ECO:0000256" key="7">
    <source>
        <dbReference type="ARBA" id="ARBA00022840"/>
    </source>
</evidence>
<dbReference type="PROSITE" id="PS50113">
    <property type="entry name" value="PAC"/>
    <property type="match status" value="1"/>
</dbReference>
<protein>
    <recommendedName>
        <fullName evidence="2">histidine kinase</fullName>
        <ecNumber evidence="2">2.7.13.3</ecNumber>
    </recommendedName>
</protein>
<dbReference type="SMART" id="SM00388">
    <property type="entry name" value="HisKA"/>
    <property type="match status" value="1"/>
</dbReference>
<keyword evidence="7" id="KW-0067">ATP-binding</keyword>
<dbReference type="SUPFAM" id="SSF47384">
    <property type="entry name" value="Homodimeric domain of signal transducing histidine kinase"/>
    <property type="match status" value="1"/>
</dbReference>
<evidence type="ECO:0000259" key="10">
    <source>
        <dbReference type="PROSITE" id="PS50112"/>
    </source>
</evidence>
<gene>
    <name evidence="12" type="ORF">UBAL3_48660059</name>
</gene>
<keyword evidence="5" id="KW-0547">Nucleotide-binding</keyword>
<dbReference type="Gene3D" id="3.30.450.40">
    <property type="match status" value="1"/>
</dbReference>
<dbReference type="GO" id="GO:0000155">
    <property type="term" value="F:phosphorelay sensor kinase activity"/>
    <property type="evidence" value="ECO:0007669"/>
    <property type="project" value="InterPro"/>
</dbReference>
<name>C6HUB2_9BACT</name>
<keyword evidence="6 12" id="KW-0418">Kinase</keyword>
<dbReference type="SMART" id="SM00091">
    <property type="entry name" value="PAS"/>
    <property type="match status" value="1"/>
</dbReference>
<organism evidence="12 13">
    <name type="scientific">Leptospirillum ferrodiazotrophum</name>
    <dbReference type="NCBI Taxonomy" id="412449"/>
    <lineage>
        <taxon>Bacteria</taxon>
        <taxon>Pseudomonadati</taxon>
        <taxon>Nitrospirota</taxon>
        <taxon>Nitrospiria</taxon>
        <taxon>Nitrospirales</taxon>
        <taxon>Nitrospiraceae</taxon>
        <taxon>Leptospirillum</taxon>
    </lineage>
</organism>
<dbReference type="GO" id="GO:0005524">
    <property type="term" value="F:ATP binding"/>
    <property type="evidence" value="ECO:0007669"/>
    <property type="project" value="UniProtKB-KW"/>
</dbReference>
<dbReference type="SMART" id="SM00387">
    <property type="entry name" value="HATPase_c"/>
    <property type="match status" value="1"/>
</dbReference>
<dbReference type="Gene3D" id="3.30.565.10">
    <property type="entry name" value="Histidine kinase-like ATPase, C-terminal domain"/>
    <property type="match status" value="1"/>
</dbReference>
<dbReference type="GO" id="GO:0006355">
    <property type="term" value="P:regulation of DNA-templated transcription"/>
    <property type="evidence" value="ECO:0007669"/>
    <property type="project" value="InterPro"/>
</dbReference>
<feature type="domain" description="PAC" evidence="11">
    <location>
        <begin position="377"/>
        <end position="431"/>
    </location>
</feature>
<reference evidence="12 13" key="1">
    <citation type="journal article" date="2009" name="Appl. Environ. Microbiol.">
        <title>Community genomic and proteomic analyses of chemoautotrophic iron-oxidizing "Leptospirillum rubarum" (Group II) and "Leptospirillum ferrodiazotrophum" (Group III) bacteria in acid mine drainage biofilms.</title>
        <authorList>
            <person name="Goltsman D.S."/>
            <person name="Denef V.J."/>
            <person name="Singer S.W."/>
            <person name="VerBerkmoes N.C."/>
            <person name="Lefsrud M."/>
            <person name="Mueller R.S."/>
            <person name="Dick G.J."/>
            <person name="Sun C.L."/>
            <person name="Wheeler K.E."/>
            <person name="Zemla A."/>
            <person name="Baker B.J."/>
            <person name="Hauser L."/>
            <person name="Land M."/>
            <person name="Shah M.B."/>
            <person name="Thelen M.P."/>
            <person name="Hettich R.L."/>
            <person name="Banfield J.F."/>
        </authorList>
    </citation>
    <scope>NUCLEOTIDE SEQUENCE [LARGE SCALE GENOMIC DNA]</scope>
</reference>
<dbReference type="SMART" id="SM00065">
    <property type="entry name" value="GAF"/>
    <property type="match status" value="1"/>
</dbReference>
<dbReference type="CDD" id="cd00082">
    <property type="entry name" value="HisKA"/>
    <property type="match status" value="1"/>
</dbReference>
<dbReference type="InterPro" id="IPR036097">
    <property type="entry name" value="HisK_dim/P_sf"/>
</dbReference>
<evidence type="ECO:0000256" key="4">
    <source>
        <dbReference type="ARBA" id="ARBA00022679"/>
    </source>
</evidence>
<evidence type="ECO:0000256" key="1">
    <source>
        <dbReference type="ARBA" id="ARBA00000085"/>
    </source>
</evidence>
<dbReference type="InterPro" id="IPR003594">
    <property type="entry name" value="HATPase_dom"/>
</dbReference>
<evidence type="ECO:0000256" key="8">
    <source>
        <dbReference type="ARBA" id="ARBA00023012"/>
    </source>
</evidence>
<keyword evidence="8" id="KW-0902">Two-component regulatory system</keyword>
<dbReference type="Pfam" id="PF00989">
    <property type="entry name" value="PAS"/>
    <property type="match status" value="1"/>
</dbReference>
<dbReference type="PROSITE" id="PS50109">
    <property type="entry name" value="HIS_KIN"/>
    <property type="match status" value="1"/>
</dbReference>
<dbReference type="InterPro" id="IPR003661">
    <property type="entry name" value="HisK_dim/P_dom"/>
</dbReference>
<sequence>MKTHRKDTLGTLSFTIPLERILSRDSEGAGEGGFCLFDRQGVVHFTSPDCERILRELHVDSPDGTSRSLESHLREIARQVLTTTSALRRKIAARTPEGDPRIVDCQATCLPGALSGEDRALVHVQDMTDLEVLARETLAFGRYQEVLGRIAHLAVKGAEITEIAEMASRETARALDVEFCKILIPGDSDPLLHLMAGVGWRPGLVGSYVQEGGIHSQAGFSIRQKRPVIVEDLLTETRFSPSKLLSEHGVRSGVSVPMMFQDQVLGAMSAHTTSVRRFDPTEIAFLETVANTFATLLERWKREETQLSLYKRLFAQLQDGVILTDTRGMILEWNPAMERMSGIVRQEAIGRTPRILSSGRQPPEFYDTLWQNLLSGKPFTGRFINRRRDKTEFLVWENISPVMDPDGTIRYFLAILTDLSERERLLEALRHTEQIRLVGQLAGGLLHEIRNPLIGIGSLADHMGQSRELPEPLRRQASLITREARRIDELLESHLSQLRPRSFDLSEISLDELIRDTQSLLSETFKKRQVTLRITHAGDVPSVEGARGPLQQVFLNLAMNALDAMSSGGGSLDIHLSREDRPTGEGVSVCLKDTGPGISPALLKRINEPFFTHGKAKGVGLGLTICRDIVDRHRGHLLIESPGEGGVRATVWLPLRQEQESP</sequence>
<dbReference type="EC" id="2.7.13.3" evidence="2"/>
<dbReference type="PRINTS" id="PR00344">
    <property type="entry name" value="BCTRLSENSOR"/>
</dbReference>
<dbReference type="InterPro" id="IPR001610">
    <property type="entry name" value="PAC"/>
</dbReference>
<dbReference type="InterPro" id="IPR013767">
    <property type="entry name" value="PAS_fold"/>
</dbReference>
<dbReference type="Pfam" id="PF01590">
    <property type="entry name" value="GAF"/>
    <property type="match status" value="1"/>
</dbReference>
<dbReference type="SUPFAM" id="SSF55781">
    <property type="entry name" value="GAF domain-like"/>
    <property type="match status" value="1"/>
</dbReference>
<feature type="domain" description="Histidine kinase" evidence="9">
    <location>
        <begin position="444"/>
        <end position="657"/>
    </location>
</feature>
<dbReference type="SUPFAM" id="SSF55874">
    <property type="entry name" value="ATPase domain of HSP90 chaperone/DNA topoisomerase II/histidine kinase"/>
    <property type="match status" value="1"/>
</dbReference>
<proteinExistence type="predicted"/>
<evidence type="ECO:0000259" key="9">
    <source>
        <dbReference type="PROSITE" id="PS50109"/>
    </source>
</evidence>
<comment type="catalytic activity">
    <reaction evidence="1">
        <text>ATP + protein L-histidine = ADP + protein N-phospho-L-histidine.</text>
        <dbReference type="EC" id="2.7.13.3"/>
    </reaction>
</comment>
<evidence type="ECO:0000256" key="2">
    <source>
        <dbReference type="ARBA" id="ARBA00012438"/>
    </source>
</evidence>
<evidence type="ECO:0000256" key="3">
    <source>
        <dbReference type="ARBA" id="ARBA00022553"/>
    </source>
</evidence>